<protein>
    <submittedName>
        <fullName evidence="2">Uncharacterized protein</fullName>
    </submittedName>
</protein>
<dbReference type="EMBL" id="PUFL01000042">
    <property type="protein sequence ID" value="TDG92619.1"/>
    <property type="molecule type" value="Genomic_DNA"/>
</dbReference>
<name>A0A224VL47_9LACO</name>
<keyword evidence="5" id="KW-1185">Reference proteome</keyword>
<dbReference type="Proteomes" id="UP000214739">
    <property type="component" value="Unassembled WGS sequence"/>
</dbReference>
<gene>
    <name evidence="3" type="ORF">C5L28_000310</name>
    <name evidence="2" type="ORF">LPKJCM_02265</name>
</gene>
<evidence type="ECO:0000313" key="3">
    <source>
        <dbReference type="EMBL" id="TDG92619.1"/>
    </source>
</evidence>
<evidence type="ECO:0000313" key="2">
    <source>
        <dbReference type="EMBL" id="GAW73132.1"/>
    </source>
</evidence>
<dbReference type="AlphaFoldDB" id="A0A224VL47"/>
<evidence type="ECO:0000313" key="4">
    <source>
        <dbReference type="Proteomes" id="UP000214739"/>
    </source>
</evidence>
<feature type="chain" id="PRO_5044569667" evidence="1">
    <location>
        <begin position="28"/>
        <end position="151"/>
    </location>
</feature>
<reference evidence="3 5" key="2">
    <citation type="journal article" date="2019" name="Appl. Microbiol. Biotechnol.">
        <title>Uncovering carbohydrate metabolism through a genotype-phenotype association study of 56 lactic acid bacteria genomes.</title>
        <authorList>
            <person name="Buron-Moles G."/>
            <person name="Chailyan A."/>
            <person name="Dolejs I."/>
            <person name="Forster J."/>
            <person name="Miks M.H."/>
        </authorList>
    </citation>
    <scope>NUCLEOTIDE SEQUENCE [LARGE SCALE GENOMIC DNA]</scope>
    <source>
        <strain evidence="3 5">DSM 10551</strain>
    </source>
</reference>
<evidence type="ECO:0000313" key="5">
    <source>
        <dbReference type="Proteomes" id="UP000294668"/>
    </source>
</evidence>
<comment type="caution">
    <text evidence="2">The sequence shown here is derived from an EMBL/GenBank/DDBJ whole genome shotgun (WGS) entry which is preliminary data.</text>
</comment>
<proteinExistence type="predicted"/>
<organism evidence="2 4">
    <name type="scientific">Lentilactobacillus parakefiri</name>
    <dbReference type="NCBI Taxonomy" id="152332"/>
    <lineage>
        <taxon>Bacteria</taxon>
        <taxon>Bacillati</taxon>
        <taxon>Bacillota</taxon>
        <taxon>Bacilli</taxon>
        <taxon>Lactobacillales</taxon>
        <taxon>Lactobacillaceae</taxon>
        <taxon>Lentilactobacillus</taxon>
    </lineage>
</organism>
<dbReference type="EMBL" id="BDGB01000110">
    <property type="protein sequence ID" value="GAW73132.1"/>
    <property type="molecule type" value="Genomic_DNA"/>
</dbReference>
<evidence type="ECO:0000256" key="1">
    <source>
        <dbReference type="SAM" id="SignalP"/>
    </source>
</evidence>
<dbReference type="RefSeq" id="WP_057961787.1">
    <property type="nucleotide sequence ID" value="NZ_BAAAXO010000009.1"/>
</dbReference>
<dbReference type="Proteomes" id="UP000294668">
    <property type="component" value="Unassembled WGS sequence"/>
</dbReference>
<keyword evidence="1" id="KW-0732">Signal</keyword>
<reference evidence="2 4" key="1">
    <citation type="journal article" date="2017" name="Biosci Microbiota Food Health">
        <title>Genomic characterization reconfirms the taxonomic status of Lactobacillus parakefiri.</title>
        <authorList>
            <person name="Tanizawa Y."/>
            <person name="Kobayashi H."/>
            <person name="Kaminuma E."/>
            <person name="Sakamoto M."/>
            <person name="Ohkuma M."/>
            <person name="Nakamura Y."/>
            <person name="Arita M."/>
            <person name="Tohno M."/>
        </authorList>
    </citation>
    <scope>NUCLEOTIDE SEQUENCE [LARGE SCALE GENOMIC DNA]</scope>
    <source>
        <strain evidence="2 4">JCM 8573</strain>
    </source>
</reference>
<accession>A0A224VL47</accession>
<sequence length="151" mass="18058">MKSKKLLLTILLTFGLLMVLSPVSASAKTVPTLLRGTYYHYVKKTHKFARIRFTKYSYSRTGQKTLYSVNNRANKRTWPSMAKYHLPSLFVSAPYKDYYTVELNQSDAFQAFYEPVWYTVHGHRYSGLQEMYYWPNYQHTHYRAWYSHKIK</sequence>
<feature type="signal peptide" evidence="1">
    <location>
        <begin position="1"/>
        <end position="27"/>
    </location>
</feature>
<reference evidence="3" key="3">
    <citation type="submission" date="2019-02" db="EMBL/GenBank/DDBJ databases">
        <authorList>
            <person name="Buron G."/>
            <person name="Chaylann A."/>
            <person name="Dolejs I."/>
            <person name="Forster J."/>
            <person name="Miks M.H."/>
        </authorList>
    </citation>
    <scope>NUCLEOTIDE SEQUENCE</scope>
    <source>
        <strain evidence="3">DSM 10551</strain>
    </source>
</reference>